<gene>
    <name evidence="12" type="ORF">FYJ85_13505</name>
</gene>
<dbReference type="InterPro" id="IPR027417">
    <property type="entry name" value="P-loop_NTPase"/>
</dbReference>
<dbReference type="EMBL" id="VUNS01000015">
    <property type="protein sequence ID" value="MST98054.1"/>
    <property type="molecule type" value="Genomic_DNA"/>
</dbReference>
<evidence type="ECO:0000256" key="6">
    <source>
        <dbReference type="PROSITE-ProRule" id="PRU00552"/>
    </source>
</evidence>
<dbReference type="PANTHER" id="PTHR47963:SF8">
    <property type="entry name" value="ATP-DEPENDENT RNA HELICASE DEAD"/>
    <property type="match status" value="1"/>
</dbReference>
<dbReference type="Gene3D" id="3.40.50.300">
    <property type="entry name" value="P-loop containing nucleotide triphosphate hydrolases"/>
    <property type="match status" value="2"/>
</dbReference>
<dbReference type="GO" id="GO:0005524">
    <property type="term" value="F:ATP binding"/>
    <property type="evidence" value="ECO:0007669"/>
    <property type="project" value="UniProtKB-KW"/>
</dbReference>
<feature type="domain" description="Helicase ATP-binding" evidence="9">
    <location>
        <begin position="37"/>
        <end position="207"/>
    </location>
</feature>
<keyword evidence="4 7" id="KW-0347">Helicase</keyword>
<dbReference type="CDD" id="cd00268">
    <property type="entry name" value="DEADc"/>
    <property type="match status" value="1"/>
</dbReference>
<dbReference type="Pfam" id="PF00271">
    <property type="entry name" value="Helicase_C"/>
    <property type="match status" value="1"/>
</dbReference>
<dbReference type="InterPro" id="IPR050547">
    <property type="entry name" value="DEAD_box_RNA_helicases"/>
</dbReference>
<dbReference type="SMART" id="SM00487">
    <property type="entry name" value="DEXDc"/>
    <property type="match status" value="1"/>
</dbReference>
<keyword evidence="13" id="KW-1185">Reference proteome</keyword>
<evidence type="ECO:0000256" key="4">
    <source>
        <dbReference type="ARBA" id="ARBA00022806"/>
    </source>
</evidence>
<keyword evidence="5 7" id="KW-0067">ATP-binding</keyword>
<evidence type="ECO:0000256" key="1">
    <source>
        <dbReference type="ARBA" id="ARBA00012552"/>
    </source>
</evidence>
<feature type="compositionally biased region" description="Basic and acidic residues" evidence="8">
    <location>
        <begin position="531"/>
        <end position="585"/>
    </location>
</feature>
<organism evidence="12 13">
    <name type="scientific">Victivallis lenta</name>
    <dbReference type="NCBI Taxonomy" id="2606640"/>
    <lineage>
        <taxon>Bacteria</taxon>
        <taxon>Pseudomonadati</taxon>
        <taxon>Lentisphaerota</taxon>
        <taxon>Lentisphaeria</taxon>
        <taxon>Victivallales</taxon>
        <taxon>Victivallaceae</taxon>
        <taxon>Victivallis</taxon>
    </lineage>
</organism>
<feature type="short sequence motif" description="Q motif" evidence="6">
    <location>
        <begin position="5"/>
        <end position="33"/>
    </location>
</feature>
<dbReference type="CDD" id="cd12252">
    <property type="entry name" value="RRM_DbpA"/>
    <property type="match status" value="1"/>
</dbReference>
<dbReference type="RefSeq" id="WP_154419211.1">
    <property type="nucleotide sequence ID" value="NZ_DBFCGB010000273.1"/>
</dbReference>
<protein>
    <recommendedName>
        <fullName evidence="1">RNA helicase</fullName>
        <ecNumber evidence="1">3.6.4.13</ecNumber>
    </recommendedName>
</protein>
<dbReference type="PROSITE" id="PS51195">
    <property type="entry name" value="Q_MOTIF"/>
    <property type="match status" value="1"/>
</dbReference>
<keyword evidence="2 7" id="KW-0547">Nucleotide-binding</keyword>
<proteinExistence type="inferred from homology"/>
<dbReference type="InterPro" id="IPR044742">
    <property type="entry name" value="DEAD/DEAH_RhlB"/>
</dbReference>
<keyword evidence="3 7" id="KW-0378">Hydrolase</keyword>
<evidence type="ECO:0000313" key="13">
    <source>
        <dbReference type="Proteomes" id="UP000435649"/>
    </source>
</evidence>
<feature type="region of interest" description="Disordered" evidence="8">
    <location>
        <begin position="526"/>
        <end position="605"/>
    </location>
</feature>
<dbReference type="GO" id="GO:0016787">
    <property type="term" value="F:hydrolase activity"/>
    <property type="evidence" value="ECO:0007669"/>
    <property type="project" value="UniProtKB-KW"/>
</dbReference>
<dbReference type="PROSITE" id="PS51192">
    <property type="entry name" value="HELICASE_ATP_BIND_1"/>
    <property type="match status" value="1"/>
</dbReference>
<dbReference type="InterPro" id="IPR005580">
    <property type="entry name" value="DbpA/CsdA_RNA-bd_dom"/>
</dbReference>
<dbReference type="Gene3D" id="3.30.70.330">
    <property type="match status" value="1"/>
</dbReference>
<evidence type="ECO:0000256" key="8">
    <source>
        <dbReference type="SAM" id="MobiDB-lite"/>
    </source>
</evidence>
<evidence type="ECO:0000259" key="9">
    <source>
        <dbReference type="PROSITE" id="PS51192"/>
    </source>
</evidence>
<dbReference type="SUPFAM" id="SSF52540">
    <property type="entry name" value="P-loop containing nucleoside triphosphate hydrolases"/>
    <property type="match status" value="1"/>
</dbReference>
<dbReference type="AlphaFoldDB" id="A0A844G520"/>
<dbReference type="SMART" id="SM00490">
    <property type="entry name" value="HELICc"/>
    <property type="match status" value="1"/>
</dbReference>
<dbReference type="PROSITE" id="PS00039">
    <property type="entry name" value="DEAD_ATP_HELICASE"/>
    <property type="match status" value="1"/>
</dbReference>
<name>A0A844G520_9BACT</name>
<reference evidence="12 13" key="1">
    <citation type="submission" date="2019-08" db="EMBL/GenBank/DDBJ databases">
        <title>In-depth cultivation of the pig gut microbiome towards novel bacterial diversity and tailored functional studies.</title>
        <authorList>
            <person name="Wylensek D."/>
            <person name="Hitch T.C.A."/>
            <person name="Clavel T."/>
        </authorList>
    </citation>
    <scope>NUCLEOTIDE SEQUENCE [LARGE SCALE GENOMIC DNA]</scope>
    <source>
        <strain evidence="12 13">BBE-744-WT-12</strain>
    </source>
</reference>
<dbReference type="InterPro" id="IPR014001">
    <property type="entry name" value="Helicase_ATP-bd"/>
</dbReference>
<dbReference type="Proteomes" id="UP000435649">
    <property type="component" value="Unassembled WGS sequence"/>
</dbReference>
<evidence type="ECO:0000313" key="12">
    <source>
        <dbReference type="EMBL" id="MST98054.1"/>
    </source>
</evidence>
<dbReference type="InterPro" id="IPR011545">
    <property type="entry name" value="DEAD/DEAH_box_helicase_dom"/>
</dbReference>
<comment type="similarity">
    <text evidence="7">Belongs to the DEAD box helicase family.</text>
</comment>
<evidence type="ECO:0000256" key="5">
    <source>
        <dbReference type="ARBA" id="ARBA00022840"/>
    </source>
</evidence>
<evidence type="ECO:0000256" key="2">
    <source>
        <dbReference type="ARBA" id="ARBA00022741"/>
    </source>
</evidence>
<dbReference type="InterPro" id="IPR000629">
    <property type="entry name" value="RNA-helicase_DEAD-box_CS"/>
</dbReference>
<dbReference type="EC" id="3.6.4.13" evidence="1"/>
<evidence type="ECO:0000259" key="11">
    <source>
        <dbReference type="PROSITE" id="PS51195"/>
    </source>
</evidence>
<evidence type="ECO:0000256" key="3">
    <source>
        <dbReference type="ARBA" id="ARBA00022801"/>
    </source>
</evidence>
<evidence type="ECO:0000256" key="7">
    <source>
        <dbReference type="RuleBase" id="RU000492"/>
    </source>
</evidence>
<dbReference type="GO" id="GO:0003723">
    <property type="term" value="F:RNA binding"/>
    <property type="evidence" value="ECO:0007669"/>
    <property type="project" value="TreeGrafter"/>
</dbReference>
<dbReference type="InterPro" id="IPR012677">
    <property type="entry name" value="Nucleotide-bd_a/b_plait_sf"/>
</dbReference>
<dbReference type="GO" id="GO:0003724">
    <property type="term" value="F:RNA helicase activity"/>
    <property type="evidence" value="ECO:0007669"/>
    <property type="project" value="UniProtKB-EC"/>
</dbReference>
<dbReference type="CDD" id="cd18787">
    <property type="entry name" value="SF2_C_DEAD"/>
    <property type="match status" value="1"/>
</dbReference>
<evidence type="ECO:0000259" key="10">
    <source>
        <dbReference type="PROSITE" id="PS51194"/>
    </source>
</evidence>
<accession>A0A844G520</accession>
<comment type="caution">
    <text evidence="12">The sequence shown here is derived from an EMBL/GenBank/DDBJ whole genome shotgun (WGS) entry which is preliminary data.</text>
</comment>
<dbReference type="PANTHER" id="PTHR47963">
    <property type="entry name" value="DEAD-BOX ATP-DEPENDENT RNA HELICASE 47, MITOCHONDRIAL"/>
    <property type="match status" value="1"/>
</dbReference>
<sequence>MSDLDNFRILGVSEQTLEALRAKGFEAPSPIQELTIPKLISGECDLVGQAQTGTGKTAAFGIPIIELGEPGLRKPQALVLAPTRELSIQIAEELNSLKGKNELRIAPFYGGQAIEIQLQRLRDGVDVVIGTPGRVLDLMRRGKLDFSALRFAVLDEADEMLDMGFIEEIEAILSETTPDKRMLMFSATMPPEILKIAGQFMRDYEVIRTENRQLSTDLTEQIYFEVRREDKFEALSRILDIEEDIYALVFCRTRNDVDELVEKLKLRGHRVEALHGDIAQAMRTKVINQFKTKKFKILIATDVAARGIDVNDLTHVINYSMPQGTETYVHRIGRTGRAGKTGTAITFVTPAEYRRLTMIQREAKTHIEKKELPQGRDVVEQKKQRFSELVSGALEGGMHSEYVNFAEELMTLGGSPAEVLAAVLQLRFKGELLPENYRDFNPQQRRERRSWESLPDDHGATRLYIGVGKLDGYGAVKMLDLLWEKARLKKYRVGKIDCFDHFSFVNVDFEAAEQVIDAFRRGGPKVQLASERPEDDSKSAERPSRGADGERPERPARPPRDREAGKPERREKAPAGRTMRKEKAPAEGPRMPKTPAAEKKRRLKNWVEKISADIELKEKKSKKKK</sequence>
<dbReference type="Pfam" id="PF03880">
    <property type="entry name" value="DbpA"/>
    <property type="match status" value="1"/>
</dbReference>
<feature type="domain" description="DEAD-box RNA helicase Q" evidence="11">
    <location>
        <begin position="5"/>
        <end position="33"/>
    </location>
</feature>
<dbReference type="Pfam" id="PF00270">
    <property type="entry name" value="DEAD"/>
    <property type="match status" value="1"/>
</dbReference>
<dbReference type="InterPro" id="IPR001650">
    <property type="entry name" value="Helicase_C-like"/>
</dbReference>
<feature type="domain" description="Helicase C-terminal" evidence="10">
    <location>
        <begin position="218"/>
        <end position="380"/>
    </location>
</feature>
<dbReference type="InterPro" id="IPR014014">
    <property type="entry name" value="RNA_helicase_DEAD_Q_motif"/>
</dbReference>
<dbReference type="PROSITE" id="PS51194">
    <property type="entry name" value="HELICASE_CTER"/>
    <property type="match status" value="1"/>
</dbReference>